<protein>
    <recommendedName>
        <fullName evidence="2">Initiator Rep protein WH1 domain-containing protein</fullName>
    </recommendedName>
</protein>
<proteinExistence type="inferred from homology"/>
<dbReference type="InterPro" id="IPR036388">
    <property type="entry name" value="WH-like_DNA-bd_sf"/>
</dbReference>
<organism evidence="3">
    <name type="scientific">Vibrio sp. ZF_53</name>
    <dbReference type="NCBI Taxonomy" id="1652838"/>
    <lineage>
        <taxon>Bacteria</taxon>
        <taxon>Pseudomonadati</taxon>
        <taxon>Pseudomonadota</taxon>
        <taxon>Gammaproteobacteria</taxon>
        <taxon>Vibrionales</taxon>
        <taxon>Vibrionaceae</taxon>
        <taxon>Vibrio</taxon>
    </lineage>
</organism>
<dbReference type="Gene3D" id="1.10.10.10">
    <property type="entry name" value="Winged helix-like DNA-binding domain superfamily/Winged helix DNA-binding domain"/>
    <property type="match status" value="2"/>
</dbReference>
<dbReference type="SUPFAM" id="SSF46785">
    <property type="entry name" value="Winged helix' DNA-binding domain"/>
    <property type="match status" value="2"/>
</dbReference>
<evidence type="ECO:0000256" key="1">
    <source>
        <dbReference type="ARBA" id="ARBA00038283"/>
    </source>
</evidence>
<dbReference type="GO" id="GO:0003887">
    <property type="term" value="F:DNA-directed DNA polymerase activity"/>
    <property type="evidence" value="ECO:0007669"/>
    <property type="project" value="InterPro"/>
</dbReference>
<dbReference type="GO" id="GO:0006270">
    <property type="term" value="P:DNA replication initiation"/>
    <property type="evidence" value="ECO:0007669"/>
    <property type="project" value="InterPro"/>
</dbReference>
<dbReference type="Pfam" id="PF01051">
    <property type="entry name" value="Rep3_N"/>
    <property type="match status" value="1"/>
</dbReference>
<evidence type="ECO:0000259" key="2">
    <source>
        <dbReference type="Pfam" id="PF01051"/>
    </source>
</evidence>
<evidence type="ECO:0000313" key="3">
    <source>
        <dbReference type="EMBL" id="AKN36547.1"/>
    </source>
</evidence>
<comment type="similarity">
    <text evidence="1">Belongs to the initiator RepB protein family.</text>
</comment>
<name>A0A0H3ZQ32_9VIBR</name>
<dbReference type="Pfam" id="PF21205">
    <property type="entry name" value="Rep3_C"/>
    <property type="match status" value="1"/>
</dbReference>
<reference evidence="3" key="1">
    <citation type="journal article" date="2015" name="MBio">
        <title>Eco-Evolutionary Dynamics of Episomes among Ecologically Cohesive Bacterial Populations.</title>
        <authorList>
            <person name="Xue H."/>
            <person name="Cordero O.X."/>
            <person name="Camas F.M."/>
            <person name="Trimble W."/>
            <person name="Meyer F."/>
            <person name="Guglielmini J."/>
            <person name="Rocha E.P."/>
            <person name="Polz M.F."/>
        </authorList>
    </citation>
    <scope>NUCLEOTIDE SEQUENCE</scope>
    <source>
        <strain evidence="3">ZF_53</strain>
    </source>
</reference>
<dbReference type="InterPro" id="IPR036390">
    <property type="entry name" value="WH_DNA-bd_sf"/>
</dbReference>
<dbReference type="EMBL" id="KP795498">
    <property type="protein sequence ID" value="AKN36547.1"/>
    <property type="molecule type" value="Genomic_DNA"/>
</dbReference>
<sequence length="237" mass="26907">MSVSHLWCMLRSWSLGLTFMSNLSVYKDNSLIDASYKLNTQAQKLILCCLARLDSRGEISKQVTISAIEFAELMGIDPKNSHRELYKAADSLFDAEITIKENGKLSRLRWVQKSVEKHDGAGEVTLVWSDDVVKYISVLQERFTGYKIRNIALLQSAHSIRVYELLMRFKSTGERAIHLDDFKSALGVLGKYSDFKAFNRDVLKKSINELNLKTDLTVSCEPIKKGRKVTGLAFSFK</sequence>
<dbReference type="InterPro" id="IPR000525">
    <property type="entry name" value="Initiator_Rep_WH1"/>
</dbReference>
<dbReference type="AlphaFoldDB" id="A0A0H3ZQ32"/>
<accession>A0A0H3ZQ32</accession>
<feature type="domain" description="Initiator Rep protein WH1" evidence="2">
    <location>
        <begin position="25"/>
        <end position="167"/>
    </location>
</feature>